<evidence type="ECO:0000313" key="13">
    <source>
        <dbReference type="Proteomes" id="UP001408789"/>
    </source>
</evidence>
<evidence type="ECO:0000256" key="1">
    <source>
        <dbReference type="ARBA" id="ARBA00004123"/>
    </source>
</evidence>
<reference evidence="12 13" key="1">
    <citation type="submission" date="2024-04" db="EMBL/GenBank/DDBJ databases">
        <title>The reference genome of an endangered Asteraceae, Deinandra increscens subsp. villosa, native to the Central Coast of California.</title>
        <authorList>
            <person name="Guilliams M."/>
            <person name="Hasenstab-Lehman K."/>
            <person name="Meyer R."/>
            <person name="Mcevoy S."/>
        </authorList>
    </citation>
    <scope>NUCLEOTIDE SEQUENCE [LARGE SCALE GENOMIC DNA]</scope>
    <source>
        <tissue evidence="12">Leaf</tissue>
    </source>
</reference>
<evidence type="ECO:0000256" key="6">
    <source>
        <dbReference type="ARBA" id="ARBA00023163"/>
    </source>
</evidence>
<dbReference type="Pfam" id="PF07887">
    <property type="entry name" value="Calmodulin_bind"/>
    <property type="match status" value="1"/>
</dbReference>
<dbReference type="InterPro" id="IPR046830">
    <property type="entry name" value="Calmod_bind_M"/>
</dbReference>
<comment type="subcellular location">
    <subcellularLocation>
        <location evidence="1">Nucleus</location>
    </subcellularLocation>
</comment>
<feature type="domain" description="Calmodulin binding protein central" evidence="10">
    <location>
        <begin position="258"/>
        <end position="322"/>
    </location>
</feature>
<accession>A0AAP0GX25</accession>
<keyword evidence="4" id="KW-0238">DNA-binding</keyword>
<evidence type="ECO:0000256" key="5">
    <source>
        <dbReference type="ARBA" id="ARBA00023159"/>
    </source>
</evidence>
<keyword evidence="13" id="KW-1185">Reference proteome</keyword>
<feature type="domain" description="Calmodulin binding protein-like N-terminal" evidence="9">
    <location>
        <begin position="101"/>
        <end position="245"/>
    </location>
</feature>
<dbReference type="PANTHER" id="PTHR31713">
    <property type="entry name" value="OS02G0177800 PROTEIN"/>
    <property type="match status" value="1"/>
</dbReference>
<feature type="region of interest" description="Disordered" evidence="8">
    <location>
        <begin position="1"/>
        <end position="22"/>
    </location>
</feature>
<name>A0AAP0GX25_9ASTR</name>
<dbReference type="InterPro" id="IPR046831">
    <property type="entry name" value="Calmodulin_bind_N"/>
</dbReference>
<dbReference type="GO" id="GO:0005634">
    <property type="term" value="C:nucleus"/>
    <property type="evidence" value="ECO:0007669"/>
    <property type="project" value="UniProtKB-SubCell"/>
</dbReference>
<proteinExistence type="inferred from homology"/>
<comment type="caution">
    <text evidence="12">The sequence shown here is derived from an EMBL/GenBank/DDBJ whole genome shotgun (WGS) entry which is preliminary data.</text>
</comment>
<keyword evidence="6" id="KW-0804">Transcription</keyword>
<dbReference type="GO" id="GO:0043565">
    <property type="term" value="F:sequence-specific DNA binding"/>
    <property type="evidence" value="ECO:0007669"/>
    <property type="project" value="TreeGrafter"/>
</dbReference>
<dbReference type="AlphaFoldDB" id="A0AAP0GX25"/>
<dbReference type="Pfam" id="PF20451">
    <property type="entry name" value="Calmod_bind_M"/>
    <property type="match status" value="1"/>
</dbReference>
<keyword evidence="7" id="KW-0539">Nucleus</keyword>
<evidence type="ECO:0000259" key="10">
    <source>
        <dbReference type="Pfam" id="PF20451"/>
    </source>
</evidence>
<evidence type="ECO:0000256" key="3">
    <source>
        <dbReference type="ARBA" id="ARBA00023015"/>
    </source>
</evidence>
<keyword evidence="3" id="KW-0805">Transcription regulation</keyword>
<dbReference type="Proteomes" id="UP001408789">
    <property type="component" value="Unassembled WGS sequence"/>
</dbReference>
<dbReference type="InterPro" id="IPR012416">
    <property type="entry name" value="CBP60"/>
</dbReference>
<evidence type="ECO:0000256" key="7">
    <source>
        <dbReference type="ARBA" id="ARBA00023242"/>
    </source>
</evidence>
<gene>
    <name evidence="12" type="ORF">SSX86_013816</name>
</gene>
<evidence type="ECO:0000259" key="11">
    <source>
        <dbReference type="Pfam" id="PF20452"/>
    </source>
</evidence>
<sequence length="574" mass="65030">MTSLCGQLPEKGTTDDHESELNSCSSDELSAFSNLPTGVGEMMVIRTLRRFIGPIFVPIFRPLVRQLVEEQIGLAKQELLASMKENPLNKTRASSAVLRRLKLKFRNKIALPVLTGIPLLGENHTPIEIALVDALTEQIVNNGTGSTAKLEIMGFRVGDDDDDDSWTFEEFQERIMSERKGRRILQGNTCLQLKDGIGFVHEIHFTHNSEHMKNGFYRLGAVVVDAALMKQVEVAWTETFVLKDKRSTYYEKHAKPFLSDKVYHLQNIRYKGTRYKHLLNAEVETVRDLLILLYTDSKRLENILELKASSKIWGDIVKNAQASNGMFLYLDPGNEGKTGVVLDVKQRLKALIIEPHLYITVNHLSDQQKAKVQDLVKFASENLEMLEPFEDETSLKNYLQSHPGFTSSTSAIIADGPPITSSQVAEVCLNNSNHTPFERAKEKAPFDDEMIYSTNSNQEYIPLHPNNLKGPNWLNFMSATEPGTSSQADEPILDIEGFMNTFDNINDTFKDWDFEHFLSAVLSESPDNECHTHSVCTIARTRWTKVSKLLRRNSIRKRISLSQGIQPLKKQRCC</sequence>
<keyword evidence="5" id="KW-0010">Activator</keyword>
<evidence type="ECO:0008006" key="14">
    <source>
        <dbReference type="Google" id="ProtNLM"/>
    </source>
</evidence>
<comment type="similarity">
    <text evidence="2">Belongs to the plant ACBP60 protein family.</text>
</comment>
<dbReference type="PANTHER" id="PTHR31713:SF63">
    <property type="entry name" value="CALMODULIN-BINDING PROTEIN60"/>
    <property type="match status" value="1"/>
</dbReference>
<organism evidence="12 13">
    <name type="scientific">Deinandra increscens subsp. villosa</name>
    <dbReference type="NCBI Taxonomy" id="3103831"/>
    <lineage>
        <taxon>Eukaryota</taxon>
        <taxon>Viridiplantae</taxon>
        <taxon>Streptophyta</taxon>
        <taxon>Embryophyta</taxon>
        <taxon>Tracheophyta</taxon>
        <taxon>Spermatophyta</taxon>
        <taxon>Magnoliopsida</taxon>
        <taxon>eudicotyledons</taxon>
        <taxon>Gunneridae</taxon>
        <taxon>Pentapetalae</taxon>
        <taxon>asterids</taxon>
        <taxon>campanulids</taxon>
        <taxon>Asterales</taxon>
        <taxon>Asteraceae</taxon>
        <taxon>Asteroideae</taxon>
        <taxon>Heliantheae alliance</taxon>
        <taxon>Madieae</taxon>
        <taxon>Madiinae</taxon>
        <taxon>Deinandra</taxon>
    </lineage>
</organism>
<dbReference type="Pfam" id="PF20452">
    <property type="entry name" value="Calmod_bind_C"/>
    <property type="match status" value="1"/>
</dbReference>
<protein>
    <recommendedName>
        <fullName evidence="14">CALMODULIN-BINDING PROTEIN60</fullName>
    </recommendedName>
</protein>
<evidence type="ECO:0000256" key="4">
    <source>
        <dbReference type="ARBA" id="ARBA00023125"/>
    </source>
</evidence>
<evidence type="ECO:0000256" key="2">
    <source>
        <dbReference type="ARBA" id="ARBA00007214"/>
    </source>
</evidence>
<evidence type="ECO:0000259" key="9">
    <source>
        <dbReference type="Pfam" id="PF07887"/>
    </source>
</evidence>
<dbReference type="GO" id="GO:0005516">
    <property type="term" value="F:calmodulin binding"/>
    <property type="evidence" value="ECO:0007669"/>
    <property type="project" value="InterPro"/>
</dbReference>
<dbReference type="GO" id="GO:0080142">
    <property type="term" value="P:regulation of salicylic acid biosynthetic process"/>
    <property type="evidence" value="ECO:0007669"/>
    <property type="project" value="TreeGrafter"/>
</dbReference>
<dbReference type="EMBL" id="JBCNJP010000015">
    <property type="protein sequence ID" value="KAK9066493.1"/>
    <property type="molecule type" value="Genomic_DNA"/>
</dbReference>
<feature type="domain" description="Calmodulin binding protein C-terminal" evidence="11">
    <location>
        <begin position="335"/>
        <end position="388"/>
    </location>
</feature>
<dbReference type="InterPro" id="IPR046829">
    <property type="entry name" value="Calmod_bind_C"/>
</dbReference>
<evidence type="ECO:0000256" key="8">
    <source>
        <dbReference type="SAM" id="MobiDB-lite"/>
    </source>
</evidence>
<dbReference type="GO" id="GO:0003700">
    <property type="term" value="F:DNA-binding transcription factor activity"/>
    <property type="evidence" value="ECO:0007669"/>
    <property type="project" value="TreeGrafter"/>
</dbReference>
<evidence type="ECO:0000313" key="12">
    <source>
        <dbReference type="EMBL" id="KAK9066493.1"/>
    </source>
</evidence>